<dbReference type="RefSeq" id="WP_093320433.1">
    <property type="nucleotide sequence ID" value="NZ_FOAF01000001.1"/>
</dbReference>
<dbReference type="InterPro" id="IPR050738">
    <property type="entry name" value="Sulfatase"/>
</dbReference>
<evidence type="ECO:0000256" key="2">
    <source>
        <dbReference type="ARBA" id="ARBA00022723"/>
    </source>
</evidence>
<dbReference type="Pfam" id="PF00884">
    <property type="entry name" value="Sulfatase"/>
    <property type="match status" value="1"/>
</dbReference>
<dbReference type="Gene3D" id="3.30.1120.10">
    <property type="match status" value="1"/>
</dbReference>
<evidence type="ECO:0000259" key="6">
    <source>
        <dbReference type="Pfam" id="PF00884"/>
    </source>
</evidence>
<name>A0A1H7KAU6_OLID1</name>
<proteinExistence type="inferred from homology"/>
<dbReference type="AlphaFoldDB" id="A0A1H7KAU6"/>
<dbReference type="PANTHER" id="PTHR42693">
    <property type="entry name" value="ARYLSULFATASE FAMILY MEMBER"/>
    <property type="match status" value="1"/>
</dbReference>
<dbReference type="CDD" id="cd16025">
    <property type="entry name" value="PAS_like"/>
    <property type="match status" value="1"/>
</dbReference>
<feature type="chain" id="PRO_5011593651" evidence="5">
    <location>
        <begin position="26"/>
        <end position="556"/>
    </location>
</feature>
<dbReference type="FunFam" id="3.40.720.10:FF:000047">
    <property type="entry name" value="Arylsulfatase"/>
    <property type="match status" value="1"/>
</dbReference>
<evidence type="ECO:0000313" key="8">
    <source>
        <dbReference type="Proteomes" id="UP000199421"/>
    </source>
</evidence>
<keyword evidence="8" id="KW-1185">Reference proteome</keyword>
<dbReference type="EMBL" id="FOAF01000001">
    <property type="protein sequence ID" value="SEK84021.1"/>
    <property type="molecule type" value="Genomic_DNA"/>
</dbReference>
<keyword evidence="4" id="KW-0106">Calcium</keyword>
<keyword evidence="5" id="KW-0732">Signal</keyword>
<comment type="similarity">
    <text evidence="1">Belongs to the sulfatase family.</text>
</comment>
<evidence type="ECO:0000256" key="4">
    <source>
        <dbReference type="ARBA" id="ARBA00022837"/>
    </source>
</evidence>
<sequence length="556" mass="62765">MTFFRHTKILCLFTALSLYTTLSVAQNKPNIIVVLADDLGFSDIGCYGGEIETPHLDWLASRGMRMTSFYNASRCCPTRASLLTGQYQHTAGIGNMTTDQHQPGYRGFLQPNVVTIAQVLKTAGYQTGMVGKWHVSETASLPTKDEQLAWLDHQITDRDFSDTLSYPVHKGFDRYYGNIWGVVDYFDPFSLVNGTQPVPSVPKDFYYTNAIGDSTASYIRQFSKKDEPFFMYVAFTAPHWPLQALEPDIRKYENTYKKGWNAIREKRYQKMVQLGLIKPEQVKLSEFMTSDKSWEHNADSLWDARAMAVHAAMVDRLDQNIGKMIDALRKSGQLENTLIVFLSDNGASPEQPSKFGPGFDRSGTTRDGRKISFSVNKDVMPGPQTTHFGIGPEWANVSCTPFRYWKSKEHEGGITTPFIAYWPNKIKEHNKISSEPAHIIDLMATCTDIAGATYPTAFAGHNITPTPGKSLLPMWTGKLKKPLHDELFWEHNGAAALRQGSWKIVRVGANAPWELYDLGKDRSEMQNLATAYPEKMESMKTKWKELANQYGVFPKP</sequence>
<evidence type="ECO:0000256" key="3">
    <source>
        <dbReference type="ARBA" id="ARBA00022801"/>
    </source>
</evidence>
<feature type="domain" description="Sulfatase N-terminal" evidence="6">
    <location>
        <begin position="29"/>
        <end position="451"/>
    </location>
</feature>
<dbReference type="PANTHER" id="PTHR42693:SF53">
    <property type="entry name" value="ENDO-4-O-SULFATASE"/>
    <property type="match status" value="1"/>
</dbReference>
<dbReference type="GO" id="GO:0046872">
    <property type="term" value="F:metal ion binding"/>
    <property type="evidence" value="ECO:0007669"/>
    <property type="project" value="UniProtKB-KW"/>
</dbReference>
<dbReference type="GO" id="GO:0004065">
    <property type="term" value="F:arylsulfatase activity"/>
    <property type="evidence" value="ECO:0007669"/>
    <property type="project" value="TreeGrafter"/>
</dbReference>
<evidence type="ECO:0000256" key="1">
    <source>
        <dbReference type="ARBA" id="ARBA00008779"/>
    </source>
</evidence>
<dbReference type="InterPro" id="IPR000917">
    <property type="entry name" value="Sulfatase_N"/>
</dbReference>
<protein>
    <submittedName>
        <fullName evidence="7">Arylsulfatase</fullName>
    </submittedName>
</protein>
<dbReference type="Proteomes" id="UP000199421">
    <property type="component" value="Unassembled WGS sequence"/>
</dbReference>
<dbReference type="OrthoDB" id="9803751at2"/>
<evidence type="ECO:0000313" key="7">
    <source>
        <dbReference type="EMBL" id="SEK84021.1"/>
    </source>
</evidence>
<dbReference type="InterPro" id="IPR017850">
    <property type="entry name" value="Alkaline_phosphatase_core_sf"/>
</dbReference>
<keyword evidence="3" id="KW-0378">Hydrolase</keyword>
<organism evidence="7 8">
    <name type="scientific">Olivibacter domesticus</name>
    <name type="common">Pseudosphingobacterium domesticum</name>
    <dbReference type="NCBI Taxonomy" id="407022"/>
    <lineage>
        <taxon>Bacteria</taxon>
        <taxon>Pseudomonadati</taxon>
        <taxon>Bacteroidota</taxon>
        <taxon>Sphingobacteriia</taxon>
        <taxon>Sphingobacteriales</taxon>
        <taxon>Sphingobacteriaceae</taxon>
        <taxon>Olivibacter</taxon>
    </lineage>
</organism>
<dbReference type="InterPro" id="IPR024607">
    <property type="entry name" value="Sulfatase_CS"/>
</dbReference>
<dbReference type="Gene3D" id="3.40.720.10">
    <property type="entry name" value="Alkaline Phosphatase, subunit A"/>
    <property type="match status" value="1"/>
</dbReference>
<feature type="signal peptide" evidence="5">
    <location>
        <begin position="1"/>
        <end position="25"/>
    </location>
</feature>
<gene>
    <name evidence="7" type="ORF">SAMN05661044_01290</name>
</gene>
<dbReference type="PROSITE" id="PS00149">
    <property type="entry name" value="SULFATASE_2"/>
    <property type="match status" value="1"/>
</dbReference>
<reference evidence="8" key="1">
    <citation type="submission" date="2016-10" db="EMBL/GenBank/DDBJ databases">
        <authorList>
            <person name="Varghese N."/>
            <person name="Submissions S."/>
        </authorList>
    </citation>
    <scope>NUCLEOTIDE SEQUENCE [LARGE SCALE GENOMIC DNA]</scope>
    <source>
        <strain evidence="8">DSM 18733</strain>
    </source>
</reference>
<dbReference type="SUPFAM" id="SSF53649">
    <property type="entry name" value="Alkaline phosphatase-like"/>
    <property type="match status" value="1"/>
</dbReference>
<accession>A0A1H7KAU6</accession>
<dbReference type="STRING" id="407022.SAMN05661044_01290"/>
<evidence type="ECO:0000256" key="5">
    <source>
        <dbReference type="SAM" id="SignalP"/>
    </source>
</evidence>
<keyword evidence="2" id="KW-0479">Metal-binding</keyword>